<feature type="compositionally biased region" description="Low complexity" evidence="6">
    <location>
        <begin position="928"/>
        <end position="941"/>
    </location>
</feature>
<feature type="region of interest" description="Disordered" evidence="6">
    <location>
        <begin position="794"/>
        <end position="826"/>
    </location>
</feature>
<dbReference type="PROSITE" id="PS50294">
    <property type="entry name" value="WD_REPEATS_REGION"/>
    <property type="match status" value="2"/>
</dbReference>
<dbReference type="InterPro" id="IPR036322">
    <property type="entry name" value="WD40_repeat_dom_sf"/>
</dbReference>
<keyword evidence="3" id="KW-0677">Repeat</keyword>
<dbReference type="GeneID" id="77727952"/>
<proteinExistence type="predicted"/>
<name>A0AA38HCD1_9TREE</name>
<dbReference type="InterPro" id="IPR015943">
    <property type="entry name" value="WD40/YVTN_repeat-like_dom_sf"/>
</dbReference>
<comment type="caution">
    <text evidence="10">The sequence shown here is derived from an EMBL/GenBank/DDBJ whole genome shotgun (WGS) entry which is preliminary data.</text>
</comment>
<reference evidence="10" key="1">
    <citation type="journal article" date="2022" name="G3 (Bethesda)">
        <title>High quality genome of the basidiomycete yeast Dioszegia hungarica PDD-24b-2 isolated from cloud water.</title>
        <authorList>
            <person name="Jarrige D."/>
            <person name="Haridas S."/>
            <person name="Bleykasten-Grosshans C."/>
            <person name="Joly M."/>
            <person name="Nadalig T."/>
            <person name="Sancelme M."/>
            <person name="Vuilleumier S."/>
            <person name="Grigoriev I.V."/>
            <person name="Amato P."/>
            <person name="Bringel F."/>
        </authorList>
    </citation>
    <scope>NUCLEOTIDE SEQUENCE</scope>
    <source>
        <strain evidence="10">PDD-24b-2</strain>
    </source>
</reference>
<dbReference type="Proteomes" id="UP001164286">
    <property type="component" value="Unassembled WGS sequence"/>
</dbReference>
<feature type="repeat" description="WD" evidence="5">
    <location>
        <begin position="138"/>
        <end position="171"/>
    </location>
</feature>
<dbReference type="Gene3D" id="2.130.10.10">
    <property type="entry name" value="YVTN repeat-like/Quinoprotein amine dehydrogenase"/>
    <property type="match status" value="3"/>
</dbReference>
<feature type="domain" description="WDHD1 first WD40" evidence="9">
    <location>
        <begin position="15"/>
        <end position="302"/>
    </location>
</feature>
<dbReference type="Pfam" id="PF24817">
    <property type="entry name" value="WD40_WDHD1_1st"/>
    <property type="match status" value="1"/>
</dbReference>
<evidence type="ECO:0000256" key="3">
    <source>
        <dbReference type="ARBA" id="ARBA00022737"/>
    </source>
</evidence>
<dbReference type="GO" id="GO:0006261">
    <property type="term" value="P:DNA-templated DNA replication"/>
    <property type="evidence" value="ECO:0007669"/>
    <property type="project" value="TreeGrafter"/>
</dbReference>
<dbReference type="InterPro" id="IPR001680">
    <property type="entry name" value="WD40_rpt"/>
</dbReference>
<feature type="compositionally biased region" description="Polar residues" evidence="6">
    <location>
        <begin position="1049"/>
        <end position="1058"/>
    </location>
</feature>
<dbReference type="InterPro" id="IPR022100">
    <property type="entry name" value="WDHD1/CFT4_beta-prop_2nd"/>
</dbReference>
<feature type="repeat" description="WD" evidence="5">
    <location>
        <begin position="233"/>
        <end position="273"/>
    </location>
</feature>
<evidence type="ECO:0000256" key="6">
    <source>
        <dbReference type="SAM" id="MobiDB-lite"/>
    </source>
</evidence>
<sequence length="1058" mass="115801">MTEAKSDAISSSVPHFPGITRLCFSPDGGTIYTGGADCLVRVYKADDPDAEPGFDDNHTEGVVSLASSKTHLFTASIDAIARKFSRPGDEFEGYLARSPGVPMRWVSVNKQGDKVAVCGDDLLVKIVDVDDVEKVAVLSDNPKSVRSAAWDPLGQYLVTAGCDGKIKIYDVGGTAPFNLKIMDGIISPSEADATTSCYACWHPSGKYFAVPMRTNDVGIVNREGWTKQVAFSQDGHKSPISELAWSPNGRYLASSADSQILIWSNETRTVVTKFTNPDGAVTGLAWSPISNFIAFTGEDGSFSRWTNPIPEDLASPFATDVQENKRVEKLLDDFGDDIDMDDLGQELDLDGELGDDGVDAEDDWIVDDQGDYGTEKKYGKGRQEVVNVTKAQASFTPGSTVMRNKKRYLAFSMIGAVDVSDQDTHHVVNVEFHDKSIRRGYHFQDHSKYSMASMGEQGIAFASSSTAEQPSEVHYRPYDSWASQADWTFPLPAGEDVTCVACGGPPEEAGLGHVIVSTSRGYVRFMTASGVQRYLWRIGDEVVSMAAGKEAVFVVHREGGTSLDGCQNLRYTIMDLDTYDVLQDGRIPLPKKTTITWLGWTAEGAPAMFDSTGVLSMLDRFRRPGQARWVPILDTATLKKEGRVERYWPVGLGLNNMACAILKGTEKEPWFPRPLLQEVLLQMPLLNIEDQTGKFEETLIRSHITVSLLGDTPTTVAEAETHEARLRIEQRLLALVQTACKSDNLSRALDLARMMYNPQTVESAAKIASFYHLGGLEDRIMNLRRQAKVREKKVERLDRERAKETERRFPPGHSVSNGGWAGKSKTDVGFAPRVAGRRHFDGVRRAETPMSSGMTGRDTVVPETPTYEDEMPSFDEVYGEEVREASPGEKRKRRDETEEEFTAPKKRGEESVAPADSVSAEAKKNPFAKKPAASNPFAKPAVPVSRNLSTVKSTSFFERVDDIETSGAPKSKAKSTKAAKAAASNGTGGKQTTLLGMKKSKPAAAPAPVPQPSHADSADTEVSQVPAEEAEEEYTETQQDEPEGEDTQENILVTGNQS</sequence>
<dbReference type="Pfam" id="PF12341">
    <property type="entry name" value="Mcl1_mid"/>
    <property type="match status" value="1"/>
</dbReference>
<feature type="compositionally biased region" description="Basic and acidic residues" evidence="6">
    <location>
        <begin position="880"/>
        <end position="889"/>
    </location>
</feature>
<evidence type="ECO:0000313" key="10">
    <source>
        <dbReference type="EMBL" id="KAI9636371.1"/>
    </source>
</evidence>
<dbReference type="GO" id="GO:0006281">
    <property type="term" value="P:DNA repair"/>
    <property type="evidence" value="ECO:0007669"/>
    <property type="project" value="TreeGrafter"/>
</dbReference>
<feature type="compositionally biased region" description="Acidic residues" evidence="6">
    <location>
        <begin position="866"/>
        <end position="879"/>
    </location>
</feature>
<dbReference type="GO" id="GO:0043596">
    <property type="term" value="C:nuclear replication fork"/>
    <property type="evidence" value="ECO:0007669"/>
    <property type="project" value="TreeGrafter"/>
</dbReference>
<dbReference type="PANTHER" id="PTHR19932">
    <property type="entry name" value="WD REPEAT AND HMG-BOX DNA BINDING PROTEIN"/>
    <property type="match status" value="1"/>
</dbReference>
<dbReference type="SUPFAM" id="SSF50978">
    <property type="entry name" value="WD40 repeat-like"/>
    <property type="match status" value="1"/>
</dbReference>
<feature type="compositionally biased region" description="Basic and acidic residues" evidence="6">
    <location>
        <begin position="794"/>
        <end position="809"/>
    </location>
</feature>
<dbReference type="PANTHER" id="PTHR19932:SF10">
    <property type="entry name" value="WD REPEAT AND HMG-BOX DNA-BINDING PROTEIN 1"/>
    <property type="match status" value="1"/>
</dbReference>
<gene>
    <name evidence="10" type="ORF">MKK02DRAFT_33581</name>
</gene>
<evidence type="ECO:0000259" key="9">
    <source>
        <dbReference type="Pfam" id="PF24817"/>
    </source>
</evidence>
<dbReference type="InterPro" id="IPR057646">
    <property type="entry name" value="WD40_WDHD1_1st"/>
</dbReference>
<keyword evidence="11" id="KW-1185">Reference proteome</keyword>
<dbReference type="InterPro" id="IPR048591">
    <property type="entry name" value="WDHD1/CFT4_hel"/>
</dbReference>
<feature type="domain" description="WDHD1/CFT4 second beta-propeller" evidence="7">
    <location>
        <begin position="394"/>
        <end position="685"/>
    </location>
</feature>
<protein>
    <recommendedName>
        <fullName evidence="12">Minichromosome loss protein Mcl1 middle region domain-containing protein</fullName>
    </recommendedName>
</protein>
<keyword evidence="4" id="KW-0539">Nucleus</keyword>
<evidence type="ECO:0000256" key="4">
    <source>
        <dbReference type="ARBA" id="ARBA00023242"/>
    </source>
</evidence>
<comment type="subcellular location">
    <subcellularLocation>
        <location evidence="1">Nucleus</location>
    </subcellularLocation>
</comment>
<evidence type="ECO:0000256" key="2">
    <source>
        <dbReference type="ARBA" id="ARBA00022574"/>
    </source>
</evidence>
<evidence type="ECO:0000259" key="8">
    <source>
        <dbReference type="Pfam" id="PF20946"/>
    </source>
</evidence>
<dbReference type="PROSITE" id="PS50082">
    <property type="entry name" value="WD_REPEATS_2"/>
    <property type="match status" value="2"/>
</dbReference>
<accession>A0AA38HCD1</accession>
<dbReference type="EMBL" id="JAKWFO010000005">
    <property type="protein sequence ID" value="KAI9636371.1"/>
    <property type="molecule type" value="Genomic_DNA"/>
</dbReference>
<dbReference type="RefSeq" id="XP_052946148.1">
    <property type="nucleotide sequence ID" value="XM_053088747.1"/>
</dbReference>
<keyword evidence="2 5" id="KW-0853">WD repeat</keyword>
<dbReference type="SMART" id="SM00320">
    <property type="entry name" value="WD40"/>
    <property type="match status" value="6"/>
</dbReference>
<evidence type="ECO:0000259" key="7">
    <source>
        <dbReference type="Pfam" id="PF12341"/>
    </source>
</evidence>
<evidence type="ECO:0000313" key="11">
    <source>
        <dbReference type="Proteomes" id="UP001164286"/>
    </source>
</evidence>
<evidence type="ECO:0008006" key="12">
    <source>
        <dbReference type="Google" id="ProtNLM"/>
    </source>
</evidence>
<dbReference type="GO" id="GO:0000278">
    <property type="term" value="P:mitotic cell cycle"/>
    <property type="evidence" value="ECO:0007669"/>
    <property type="project" value="TreeGrafter"/>
</dbReference>
<feature type="region of interest" description="Disordered" evidence="6">
    <location>
        <begin position="847"/>
        <end position="1058"/>
    </location>
</feature>
<feature type="compositionally biased region" description="Polar residues" evidence="6">
    <location>
        <begin position="946"/>
        <end position="956"/>
    </location>
</feature>
<feature type="domain" description="WDHD1/CFT4 helical bundle" evidence="8">
    <location>
        <begin position="694"/>
        <end position="786"/>
    </location>
</feature>
<organism evidence="10 11">
    <name type="scientific">Dioszegia hungarica</name>
    <dbReference type="NCBI Taxonomy" id="4972"/>
    <lineage>
        <taxon>Eukaryota</taxon>
        <taxon>Fungi</taxon>
        <taxon>Dikarya</taxon>
        <taxon>Basidiomycota</taxon>
        <taxon>Agaricomycotina</taxon>
        <taxon>Tremellomycetes</taxon>
        <taxon>Tremellales</taxon>
        <taxon>Bulleribasidiaceae</taxon>
        <taxon>Dioszegia</taxon>
    </lineage>
</organism>
<feature type="compositionally biased region" description="Acidic residues" evidence="6">
    <location>
        <begin position="1028"/>
        <end position="1048"/>
    </location>
</feature>
<dbReference type="AlphaFoldDB" id="A0AA38HCD1"/>
<evidence type="ECO:0000256" key="5">
    <source>
        <dbReference type="PROSITE-ProRule" id="PRU00221"/>
    </source>
</evidence>
<dbReference type="GO" id="GO:0003682">
    <property type="term" value="F:chromatin binding"/>
    <property type="evidence" value="ECO:0007669"/>
    <property type="project" value="TreeGrafter"/>
</dbReference>
<evidence type="ECO:0000256" key="1">
    <source>
        <dbReference type="ARBA" id="ARBA00004123"/>
    </source>
</evidence>
<dbReference type="Pfam" id="PF20946">
    <property type="entry name" value="Ctf4_C"/>
    <property type="match status" value="1"/>
</dbReference>